<sequence length="84" mass="9211">MQRSMDASQRAQVREIVAEILELDPEEILPASHFREDHGADSMSLIDILGSLEKEFDVSIDETELARMVSLDGVLAVLADAEAA</sequence>
<dbReference type="Gene3D" id="1.10.1200.10">
    <property type="entry name" value="ACP-like"/>
    <property type="match status" value="1"/>
</dbReference>
<evidence type="ECO:0000313" key="2">
    <source>
        <dbReference type="EMBL" id="RMI36802.1"/>
    </source>
</evidence>
<dbReference type="Proteomes" id="UP000282674">
    <property type="component" value="Unassembled WGS sequence"/>
</dbReference>
<protein>
    <submittedName>
        <fullName evidence="2">Acyl carrier protein</fullName>
    </submittedName>
</protein>
<dbReference type="SUPFAM" id="SSF47336">
    <property type="entry name" value="ACP-like"/>
    <property type="match status" value="1"/>
</dbReference>
<comment type="caution">
    <text evidence="2">The sequence shown here is derived from an EMBL/GenBank/DDBJ whole genome shotgun (WGS) entry which is preliminary data.</text>
</comment>
<dbReference type="OrthoDB" id="4564178at2"/>
<dbReference type="InterPro" id="IPR036736">
    <property type="entry name" value="ACP-like_sf"/>
</dbReference>
<name>A0A3M2LH38_9ACTN</name>
<dbReference type="InterPro" id="IPR009081">
    <property type="entry name" value="PP-bd_ACP"/>
</dbReference>
<dbReference type="EMBL" id="RFFG01000125">
    <property type="protein sequence ID" value="RMI36802.1"/>
    <property type="molecule type" value="Genomic_DNA"/>
</dbReference>
<organism evidence="2 3">
    <name type="scientific">Actinomadura harenae</name>
    <dbReference type="NCBI Taxonomy" id="2483351"/>
    <lineage>
        <taxon>Bacteria</taxon>
        <taxon>Bacillati</taxon>
        <taxon>Actinomycetota</taxon>
        <taxon>Actinomycetes</taxon>
        <taxon>Streptosporangiales</taxon>
        <taxon>Thermomonosporaceae</taxon>
        <taxon>Actinomadura</taxon>
    </lineage>
</organism>
<dbReference type="AlphaFoldDB" id="A0A3M2LH38"/>
<feature type="domain" description="Carrier" evidence="1">
    <location>
        <begin position="7"/>
        <end position="82"/>
    </location>
</feature>
<evidence type="ECO:0000313" key="3">
    <source>
        <dbReference type="Proteomes" id="UP000282674"/>
    </source>
</evidence>
<keyword evidence="3" id="KW-1185">Reference proteome</keyword>
<proteinExistence type="predicted"/>
<reference evidence="2 3" key="1">
    <citation type="submission" date="2018-10" db="EMBL/GenBank/DDBJ databases">
        <title>Isolation from soil.</title>
        <authorList>
            <person name="Hu J."/>
        </authorList>
    </citation>
    <scope>NUCLEOTIDE SEQUENCE [LARGE SCALE GENOMIC DNA]</scope>
    <source>
        <strain evidence="2 3">NEAU-Ht49</strain>
    </source>
</reference>
<gene>
    <name evidence="2" type="ORF">EBO15_37660</name>
</gene>
<dbReference type="Pfam" id="PF00550">
    <property type="entry name" value="PP-binding"/>
    <property type="match status" value="1"/>
</dbReference>
<dbReference type="PROSITE" id="PS50075">
    <property type="entry name" value="CARRIER"/>
    <property type="match status" value="1"/>
</dbReference>
<accession>A0A3M2LH38</accession>
<evidence type="ECO:0000259" key="1">
    <source>
        <dbReference type="PROSITE" id="PS50075"/>
    </source>
</evidence>